<dbReference type="SUPFAM" id="SSF56801">
    <property type="entry name" value="Acetyl-CoA synthetase-like"/>
    <property type="match status" value="1"/>
</dbReference>
<organism evidence="2 3">
    <name type="scientific">Legionella fallonii LLAP-10</name>
    <dbReference type="NCBI Taxonomy" id="1212491"/>
    <lineage>
        <taxon>Bacteria</taxon>
        <taxon>Pseudomonadati</taxon>
        <taxon>Pseudomonadota</taxon>
        <taxon>Gammaproteobacteria</taxon>
        <taxon>Legionellales</taxon>
        <taxon>Legionellaceae</taxon>
        <taxon>Legionella</taxon>
    </lineage>
</organism>
<keyword evidence="3" id="KW-1185">Reference proteome</keyword>
<dbReference type="RefSeq" id="WP_045096972.1">
    <property type="nucleotide sequence ID" value="NZ_LN614827.1"/>
</dbReference>
<dbReference type="InterPro" id="IPR045851">
    <property type="entry name" value="AMP-bd_C_sf"/>
</dbReference>
<dbReference type="PROSITE" id="PS00455">
    <property type="entry name" value="AMP_BINDING"/>
    <property type="match status" value="1"/>
</dbReference>
<dbReference type="EMBL" id="LN614827">
    <property type="protein sequence ID" value="CEG58715.1"/>
    <property type="molecule type" value="Genomic_DNA"/>
</dbReference>
<accession>A0A098G9P2</accession>
<name>A0A098G9P2_9GAMM</name>
<evidence type="ECO:0000313" key="2">
    <source>
        <dbReference type="EMBL" id="CEG58715.1"/>
    </source>
</evidence>
<gene>
    <name evidence="2" type="ORF">LFA_3382</name>
</gene>
<dbReference type="HOGENOM" id="CLU_000022_59_8_6"/>
<dbReference type="GO" id="GO:0031956">
    <property type="term" value="F:medium-chain fatty acid-CoA ligase activity"/>
    <property type="evidence" value="ECO:0007669"/>
    <property type="project" value="TreeGrafter"/>
</dbReference>
<dbReference type="InterPro" id="IPR042099">
    <property type="entry name" value="ANL_N_sf"/>
</dbReference>
<dbReference type="PANTHER" id="PTHR43201">
    <property type="entry name" value="ACYL-COA SYNTHETASE"/>
    <property type="match status" value="1"/>
</dbReference>
<dbReference type="Gene3D" id="3.30.300.30">
    <property type="match status" value="1"/>
</dbReference>
<proteinExistence type="predicted"/>
<dbReference type="GO" id="GO:0006631">
    <property type="term" value="P:fatty acid metabolic process"/>
    <property type="evidence" value="ECO:0007669"/>
    <property type="project" value="TreeGrafter"/>
</dbReference>
<dbReference type="PANTHER" id="PTHR43201:SF32">
    <property type="entry name" value="2-SUCCINYLBENZOATE--COA LIGASE, CHLOROPLASTIC_PEROXISOMAL"/>
    <property type="match status" value="1"/>
</dbReference>
<evidence type="ECO:0000259" key="1">
    <source>
        <dbReference type="Pfam" id="PF00501"/>
    </source>
</evidence>
<dbReference type="OrthoDB" id="9803968at2"/>
<dbReference type="Pfam" id="PF00501">
    <property type="entry name" value="AMP-binding"/>
    <property type="match status" value="1"/>
</dbReference>
<feature type="domain" description="AMP-dependent synthetase/ligase" evidence="1">
    <location>
        <begin position="225"/>
        <end position="572"/>
    </location>
</feature>
<protein>
    <recommendedName>
        <fullName evidence="1">AMP-dependent synthetase/ligase domain-containing protein</fullName>
    </recommendedName>
</protein>
<evidence type="ECO:0000313" key="3">
    <source>
        <dbReference type="Proteomes" id="UP000032430"/>
    </source>
</evidence>
<dbReference type="Gene3D" id="3.40.50.12780">
    <property type="entry name" value="N-terminal domain of ligase-like"/>
    <property type="match status" value="1"/>
</dbReference>
<sequence length="717" mass="79497">MDYLGGNEKQGKWVKKWMSTLLSLCYNVDISNYRRSAFNSLIITHRTSIRDVLLLACCLPGQLTFVLPLQLCDTLWGRLLRRFTDIIAIDPTTVLSTRSIIKAIKTGRPCVIFLQDIPGFLEYDLRFYERFSLLLQKLQTEVISIHLKGSKRDKLFPQIIARSLSSELFIVPDHDAVQPHIASMRLFRLISDLAFVTGFQPQTLFTALLQGVRKGIAHRATIEDANPTLLTYRQFLIRCFVLGRQIKNQTKQGEYVGVMMPTSIAGMVTFFALQAYKRIPAMLNFSTGFHNLFSACSVAGIKIIYTSRQFIAIAQLESLIDELQSAGLKIVFLEDLKNSIHLRHRCSGLIKAMFPHLTYKCLGKKSSPEQVALILFTSGSEGTPKGVALSHINLLANCHQMISRVDFTAKDVFFNCLPIFHTFGLTAGSIIPLITGTKCFFYPSPLHYKIIPGCVRKSGATIMFGTDTFLMGYARAAEKHDFSKIRYIFAGAEKVKPETLKYWREMFGVSIYEGYGATEASPVISLNCPLASIPGTVGMVLPTIASRIDPVEGIAEGGRLVLHGPNIMLGYLNPDAPWIINAPCGGWHDTGDIVTMTTDGFITIAGRAKRFAKIAGEMVSLSVVEGIAASVWPEILHAAVIGKSSAKGGEQILLFSEAAHADKASFIKKIKEEGYSELFIPHLIYSGSTIPVLSSGKIDYVMLDKLLLEERQIAEEL</sequence>
<dbReference type="STRING" id="1212491.LFA_3382"/>
<dbReference type="Proteomes" id="UP000032430">
    <property type="component" value="Chromosome I"/>
</dbReference>
<dbReference type="KEGG" id="lfa:LFA_3382"/>
<dbReference type="InterPro" id="IPR020845">
    <property type="entry name" value="AMP-binding_CS"/>
</dbReference>
<reference evidence="3" key="1">
    <citation type="submission" date="2014-09" db="EMBL/GenBank/DDBJ databases">
        <authorList>
            <person name="Gomez-Valero L."/>
        </authorList>
    </citation>
    <scope>NUCLEOTIDE SEQUENCE [LARGE SCALE GENOMIC DNA]</scope>
    <source>
        <strain evidence="3">ATCC700992</strain>
    </source>
</reference>
<dbReference type="AlphaFoldDB" id="A0A098G9P2"/>
<dbReference type="InterPro" id="IPR000873">
    <property type="entry name" value="AMP-dep_synth/lig_dom"/>
</dbReference>